<protein>
    <submittedName>
        <fullName evidence="2">LON peptidase substrate-binding domain-containing protein</fullName>
    </submittedName>
</protein>
<dbReference type="PROSITE" id="PS51787">
    <property type="entry name" value="LON_N"/>
    <property type="match status" value="1"/>
</dbReference>
<dbReference type="InterPro" id="IPR003111">
    <property type="entry name" value="Lon_prtase_N"/>
</dbReference>
<proteinExistence type="predicted"/>
<dbReference type="PANTHER" id="PTHR46732:SF8">
    <property type="entry name" value="ATP-DEPENDENT PROTEASE LA (LON) DOMAIN PROTEIN"/>
    <property type="match status" value="1"/>
</dbReference>
<keyword evidence="3" id="KW-1185">Reference proteome</keyword>
<sequence length="223" mass="25182">MATRMNTAYRYPADCPETFPVFPLPEALLLPRGQLPLNIFEPRYIDMVDEALRTSRVIGIVQPNDDENAAVPKLYKVGCAGRLTQFSETGDGRYLITLVGMARFQIIEEVETATTFRQVRASFEPFARDFIPNDGEQYVDRDNVLRMLRDFAMATDIEIDWQGIERTPNEALVNALSMMSPYGVKEKQALLEAETLKDRAETLIAITEIELARLAGVSDQTLQ</sequence>
<dbReference type="Pfam" id="PF02190">
    <property type="entry name" value="LON_substr_bdg"/>
    <property type="match status" value="1"/>
</dbReference>
<evidence type="ECO:0000313" key="2">
    <source>
        <dbReference type="EMBL" id="MEN3929605.1"/>
    </source>
</evidence>
<evidence type="ECO:0000313" key="3">
    <source>
        <dbReference type="Proteomes" id="UP001418637"/>
    </source>
</evidence>
<organism evidence="2 3">
    <name type="scientific">Hohaiivirga grylli</name>
    <dbReference type="NCBI Taxonomy" id="3133970"/>
    <lineage>
        <taxon>Bacteria</taxon>
        <taxon>Pseudomonadati</taxon>
        <taxon>Pseudomonadota</taxon>
        <taxon>Alphaproteobacteria</taxon>
        <taxon>Hyphomicrobiales</taxon>
        <taxon>Methylobacteriaceae</taxon>
        <taxon>Hohaiivirga</taxon>
    </lineage>
</organism>
<gene>
    <name evidence="2" type="ORF">WJT86_00855</name>
</gene>
<dbReference type="SUPFAM" id="SSF88697">
    <property type="entry name" value="PUA domain-like"/>
    <property type="match status" value="1"/>
</dbReference>
<dbReference type="SMART" id="SM00464">
    <property type="entry name" value="LON"/>
    <property type="match status" value="1"/>
</dbReference>
<evidence type="ECO:0000259" key="1">
    <source>
        <dbReference type="PROSITE" id="PS51787"/>
    </source>
</evidence>
<dbReference type="EMBL" id="JBBYXI010000001">
    <property type="protein sequence ID" value="MEN3929605.1"/>
    <property type="molecule type" value="Genomic_DNA"/>
</dbReference>
<reference evidence="2 3" key="1">
    <citation type="submission" date="2024-04" db="EMBL/GenBank/DDBJ databases">
        <title>A novel species isolated from cricket.</title>
        <authorList>
            <person name="Wang H.-C."/>
        </authorList>
    </citation>
    <scope>NUCLEOTIDE SEQUENCE [LARGE SCALE GENOMIC DNA]</scope>
    <source>
        <strain evidence="2 3">WL0021</strain>
    </source>
</reference>
<dbReference type="PANTHER" id="PTHR46732">
    <property type="entry name" value="ATP-DEPENDENT PROTEASE LA (LON) DOMAIN PROTEIN"/>
    <property type="match status" value="1"/>
</dbReference>
<feature type="domain" description="Lon N-terminal" evidence="1">
    <location>
        <begin position="19"/>
        <end position="211"/>
    </location>
</feature>
<name>A0ABV0BFZ1_9HYPH</name>
<dbReference type="Gene3D" id="2.30.130.40">
    <property type="entry name" value="LON domain-like"/>
    <property type="match status" value="1"/>
</dbReference>
<comment type="caution">
    <text evidence="2">The sequence shown here is derived from an EMBL/GenBank/DDBJ whole genome shotgun (WGS) entry which is preliminary data.</text>
</comment>
<dbReference type="Proteomes" id="UP001418637">
    <property type="component" value="Unassembled WGS sequence"/>
</dbReference>
<dbReference type="InterPro" id="IPR046336">
    <property type="entry name" value="Lon_prtase_N_sf"/>
</dbReference>
<dbReference type="InterPro" id="IPR015947">
    <property type="entry name" value="PUA-like_sf"/>
</dbReference>
<accession>A0ABV0BFZ1</accession>
<dbReference type="RefSeq" id="WP_346335603.1">
    <property type="nucleotide sequence ID" value="NZ_JBBYXI010000001.1"/>
</dbReference>